<evidence type="ECO:0000256" key="1">
    <source>
        <dbReference type="ARBA" id="ARBA00022723"/>
    </source>
</evidence>
<proteinExistence type="predicted"/>
<name>A0ABR4PAB1_9HELO</name>
<organism evidence="6 7">
    <name type="scientific">Phlyctema vagabunda</name>
    <dbReference type="NCBI Taxonomy" id="108571"/>
    <lineage>
        <taxon>Eukaryota</taxon>
        <taxon>Fungi</taxon>
        <taxon>Dikarya</taxon>
        <taxon>Ascomycota</taxon>
        <taxon>Pezizomycotina</taxon>
        <taxon>Leotiomycetes</taxon>
        <taxon>Helotiales</taxon>
        <taxon>Dermateaceae</taxon>
        <taxon>Phlyctema</taxon>
    </lineage>
</organism>
<dbReference type="SUPFAM" id="SSF144232">
    <property type="entry name" value="HIT/MYND zinc finger-like"/>
    <property type="match status" value="1"/>
</dbReference>
<dbReference type="Pfam" id="PF14737">
    <property type="entry name" value="DUF4470"/>
    <property type="match status" value="1"/>
</dbReference>
<evidence type="ECO:0000313" key="6">
    <source>
        <dbReference type="EMBL" id="KAL3420127.1"/>
    </source>
</evidence>
<evidence type="ECO:0000313" key="7">
    <source>
        <dbReference type="Proteomes" id="UP001629113"/>
    </source>
</evidence>
<keyword evidence="1" id="KW-0479">Metal-binding</keyword>
<protein>
    <submittedName>
        <fullName evidence="6">Mynd finger family protein</fullName>
    </submittedName>
</protein>
<feature type="domain" description="MYND-type" evidence="5">
    <location>
        <begin position="18"/>
        <end position="54"/>
    </location>
</feature>
<evidence type="ECO:0000256" key="3">
    <source>
        <dbReference type="ARBA" id="ARBA00022833"/>
    </source>
</evidence>
<evidence type="ECO:0000256" key="2">
    <source>
        <dbReference type="ARBA" id="ARBA00022771"/>
    </source>
</evidence>
<dbReference type="EMBL" id="JBFCZG010000007">
    <property type="protein sequence ID" value="KAL3420127.1"/>
    <property type="molecule type" value="Genomic_DNA"/>
</dbReference>
<dbReference type="Pfam" id="PF01753">
    <property type="entry name" value="zf-MYND"/>
    <property type="match status" value="1"/>
</dbReference>
<comment type="caution">
    <text evidence="6">The sequence shown here is derived from an EMBL/GenBank/DDBJ whole genome shotgun (WGS) entry which is preliminary data.</text>
</comment>
<dbReference type="Proteomes" id="UP001629113">
    <property type="component" value="Unassembled WGS sequence"/>
</dbReference>
<keyword evidence="7" id="KW-1185">Reference proteome</keyword>
<dbReference type="InterPro" id="IPR002893">
    <property type="entry name" value="Znf_MYND"/>
</dbReference>
<dbReference type="PROSITE" id="PS50865">
    <property type="entry name" value="ZF_MYND_2"/>
    <property type="match status" value="1"/>
</dbReference>
<evidence type="ECO:0000259" key="5">
    <source>
        <dbReference type="PROSITE" id="PS50865"/>
    </source>
</evidence>
<sequence length="577" mass="66143">MSTPSVLLPSCSNWTPGTPVCGRQGRKACGNCKLVVYCDSDCQRTHWPKHKILCRSPMTKDHWRPSWDREGRVPPWASGVASTNWHNAFGGSKYLWGNTPAVDILNLERNEGVSYKENIALLLAASGDLRHVVKTIASLPDNLTQHLNVTMNDIEFDVVARNTILLLLALTTQDSTTIETFNTPLSIAEALVHVWYSASIPASVLSLLQDRVKPLITEVCCKFAKEPPTTTLSHTWEFPNGRTLRLILKQKDWFRLADFLDVPQDLSFEDAAAIRRAVTLAPDRLDYRDRWYFKDASPFMRIAKQKFQEDGILIPFGHPQIAFDTPNPTFFQGQRIWPLDDKADPSSGWPILDVQKISSPALRDWYGKLFIYIYNMMDKFLNRLQTVRIGLVLYNVDARELPKHLERNKYTRIEVANICDGGYIGIQNTLSLLSPFLQTPRQNPHATFITLFINAVKEAVKWGNPMDETPNMQFLTKYLPVPQTLSMNDADMLRIWDARDLALDVEKFFKRYMAVTKFEKFSVDLGVEKKKSNTIVEKWPTQLKLKAGQKDAEEEFRLNLGSGFTNIERYVEWRRLR</sequence>
<keyword evidence="3" id="KW-0862">Zinc</keyword>
<dbReference type="InterPro" id="IPR027974">
    <property type="entry name" value="DUF4470"/>
</dbReference>
<gene>
    <name evidence="6" type="ORF">PVAG01_08626</name>
</gene>
<dbReference type="Gene3D" id="6.10.140.2220">
    <property type="match status" value="1"/>
</dbReference>
<reference evidence="6 7" key="1">
    <citation type="submission" date="2024-06" db="EMBL/GenBank/DDBJ databases">
        <title>Complete genome of Phlyctema vagabunda strain 19-DSS-EL-015.</title>
        <authorList>
            <person name="Fiorenzani C."/>
        </authorList>
    </citation>
    <scope>NUCLEOTIDE SEQUENCE [LARGE SCALE GENOMIC DNA]</scope>
    <source>
        <strain evidence="6 7">19-DSS-EL-015</strain>
    </source>
</reference>
<keyword evidence="2 4" id="KW-0863">Zinc-finger</keyword>
<accession>A0ABR4PAB1</accession>
<evidence type="ECO:0000256" key="4">
    <source>
        <dbReference type="PROSITE-ProRule" id="PRU00134"/>
    </source>
</evidence>